<proteinExistence type="predicted"/>
<dbReference type="EMBL" id="JAHRIQ010102506">
    <property type="protein sequence ID" value="MEQ2254021.1"/>
    <property type="molecule type" value="Genomic_DNA"/>
</dbReference>
<evidence type="ECO:0000313" key="1">
    <source>
        <dbReference type="EMBL" id="MEQ2254021.1"/>
    </source>
</evidence>
<keyword evidence="2" id="KW-1185">Reference proteome</keyword>
<comment type="caution">
    <text evidence="1">The sequence shown here is derived from an EMBL/GenBank/DDBJ whole genome shotgun (WGS) entry which is preliminary data.</text>
</comment>
<sequence length="122" mass="13791">MENIAHHSERIMSKVKHCGSIILWRCFSSARTGNLLQGSPGIKPVVVGQTVEWIFIIQQNNATKNAASVAMACALMAQTNIRISSSSRHWLVSSYKAGRDITYRLEMSMQWKMFPQVFTMEN</sequence>
<accession>A0ABV0VA79</accession>
<gene>
    <name evidence="1" type="ORF">ILYODFUR_038620</name>
</gene>
<evidence type="ECO:0000313" key="2">
    <source>
        <dbReference type="Proteomes" id="UP001482620"/>
    </source>
</evidence>
<dbReference type="Proteomes" id="UP001482620">
    <property type="component" value="Unassembled WGS sequence"/>
</dbReference>
<reference evidence="1 2" key="1">
    <citation type="submission" date="2021-06" db="EMBL/GenBank/DDBJ databases">
        <authorList>
            <person name="Palmer J.M."/>
        </authorList>
    </citation>
    <scope>NUCLEOTIDE SEQUENCE [LARGE SCALE GENOMIC DNA]</scope>
    <source>
        <strain evidence="2">if_2019</strain>
        <tissue evidence="1">Muscle</tissue>
    </source>
</reference>
<protein>
    <submittedName>
        <fullName evidence="1">Uncharacterized protein</fullName>
    </submittedName>
</protein>
<organism evidence="1 2">
    <name type="scientific">Ilyodon furcidens</name>
    <name type="common">goldbreast splitfin</name>
    <dbReference type="NCBI Taxonomy" id="33524"/>
    <lineage>
        <taxon>Eukaryota</taxon>
        <taxon>Metazoa</taxon>
        <taxon>Chordata</taxon>
        <taxon>Craniata</taxon>
        <taxon>Vertebrata</taxon>
        <taxon>Euteleostomi</taxon>
        <taxon>Actinopterygii</taxon>
        <taxon>Neopterygii</taxon>
        <taxon>Teleostei</taxon>
        <taxon>Neoteleostei</taxon>
        <taxon>Acanthomorphata</taxon>
        <taxon>Ovalentaria</taxon>
        <taxon>Atherinomorphae</taxon>
        <taxon>Cyprinodontiformes</taxon>
        <taxon>Goodeidae</taxon>
        <taxon>Ilyodon</taxon>
    </lineage>
</organism>
<name>A0ABV0VA79_9TELE</name>